<evidence type="ECO:0000256" key="13">
    <source>
        <dbReference type="ARBA" id="ARBA00023295"/>
    </source>
</evidence>
<dbReference type="CDD" id="cd03431">
    <property type="entry name" value="NUDIX_DNA_Glycosylase_C-MutY"/>
    <property type="match status" value="1"/>
</dbReference>
<dbReference type="FunFam" id="1.10.340.30:FF:000002">
    <property type="entry name" value="Adenine DNA glycosylase"/>
    <property type="match status" value="1"/>
</dbReference>
<comment type="catalytic activity">
    <reaction evidence="1 14">
        <text>Hydrolyzes free adenine bases from 7,8-dihydro-8-oxoguanine:adenine mismatched double-stranded DNA, leaving an apurinic site.</text>
        <dbReference type="EC" id="3.2.2.31"/>
    </reaction>
</comment>
<dbReference type="GO" id="GO:0032357">
    <property type="term" value="F:oxidized purine DNA binding"/>
    <property type="evidence" value="ECO:0007669"/>
    <property type="project" value="TreeGrafter"/>
</dbReference>
<dbReference type="Pfam" id="PF00730">
    <property type="entry name" value="HhH-GPD"/>
    <property type="match status" value="1"/>
</dbReference>
<dbReference type="CDD" id="cd00056">
    <property type="entry name" value="ENDO3c"/>
    <property type="match status" value="1"/>
</dbReference>
<protein>
    <recommendedName>
        <fullName evidence="5 14">Adenine DNA glycosylase</fullName>
        <ecNumber evidence="4 14">3.2.2.31</ecNumber>
    </recommendedName>
</protein>
<dbReference type="GO" id="GO:0051539">
    <property type="term" value="F:4 iron, 4 sulfur cluster binding"/>
    <property type="evidence" value="ECO:0007669"/>
    <property type="project" value="UniProtKB-UniRule"/>
</dbReference>
<evidence type="ECO:0000256" key="6">
    <source>
        <dbReference type="ARBA" id="ARBA00022485"/>
    </source>
</evidence>
<evidence type="ECO:0000313" key="17">
    <source>
        <dbReference type="Proteomes" id="UP001139095"/>
    </source>
</evidence>
<dbReference type="Pfam" id="PF14815">
    <property type="entry name" value="NUDIX_4"/>
    <property type="match status" value="1"/>
</dbReference>
<evidence type="ECO:0000256" key="1">
    <source>
        <dbReference type="ARBA" id="ARBA00000843"/>
    </source>
</evidence>
<keyword evidence="8 14" id="KW-0227">DNA damage</keyword>
<dbReference type="FunFam" id="1.10.1670.10:FF:000002">
    <property type="entry name" value="Adenine DNA glycosylase"/>
    <property type="match status" value="1"/>
</dbReference>
<dbReference type="GO" id="GO:0046872">
    <property type="term" value="F:metal ion binding"/>
    <property type="evidence" value="ECO:0007669"/>
    <property type="project" value="UniProtKB-UniRule"/>
</dbReference>
<dbReference type="Gene3D" id="1.10.340.30">
    <property type="entry name" value="Hypothetical protein, domain 2"/>
    <property type="match status" value="1"/>
</dbReference>
<dbReference type="GO" id="GO:0006284">
    <property type="term" value="P:base-excision repair"/>
    <property type="evidence" value="ECO:0007669"/>
    <property type="project" value="UniProtKB-UniRule"/>
</dbReference>
<dbReference type="InterPro" id="IPR015797">
    <property type="entry name" value="NUDIX_hydrolase-like_dom_sf"/>
</dbReference>
<keyword evidence="9" id="KW-0378">Hydrolase</keyword>
<dbReference type="GO" id="GO:0000701">
    <property type="term" value="F:purine-specific mismatch base pair DNA N-glycosylase activity"/>
    <property type="evidence" value="ECO:0007669"/>
    <property type="project" value="UniProtKB-EC"/>
</dbReference>
<keyword evidence="6" id="KW-0004">4Fe-4S</keyword>
<dbReference type="Gene3D" id="3.90.79.10">
    <property type="entry name" value="Nucleoside Triphosphate Pyrophosphohydrolase"/>
    <property type="match status" value="1"/>
</dbReference>
<evidence type="ECO:0000256" key="8">
    <source>
        <dbReference type="ARBA" id="ARBA00022763"/>
    </source>
</evidence>
<dbReference type="GO" id="GO:0006298">
    <property type="term" value="P:mismatch repair"/>
    <property type="evidence" value="ECO:0007669"/>
    <property type="project" value="TreeGrafter"/>
</dbReference>
<keyword evidence="11" id="KW-0411">Iron-sulfur</keyword>
<dbReference type="GO" id="GO:0034039">
    <property type="term" value="F:8-oxo-7,8-dihydroguanine DNA N-glycosylase activity"/>
    <property type="evidence" value="ECO:0007669"/>
    <property type="project" value="TreeGrafter"/>
</dbReference>
<dbReference type="PANTHER" id="PTHR42944:SF1">
    <property type="entry name" value="ADENINE DNA GLYCOSYLASE"/>
    <property type="match status" value="1"/>
</dbReference>
<dbReference type="GO" id="GO:0035485">
    <property type="term" value="F:adenine/guanine mispair binding"/>
    <property type="evidence" value="ECO:0007669"/>
    <property type="project" value="TreeGrafter"/>
</dbReference>
<keyword evidence="7" id="KW-0479">Metal-binding</keyword>
<evidence type="ECO:0000256" key="10">
    <source>
        <dbReference type="ARBA" id="ARBA00023004"/>
    </source>
</evidence>
<dbReference type="Proteomes" id="UP001139095">
    <property type="component" value="Unassembled WGS sequence"/>
</dbReference>
<dbReference type="SMART" id="SM00478">
    <property type="entry name" value="ENDO3c"/>
    <property type="match status" value="1"/>
</dbReference>
<proteinExistence type="inferred from homology"/>
<dbReference type="InterPro" id="IPR044298">
    <property type="entry name" value="MIG/MutY"/>
</dbReference>
<dbReference type="EMBL" id="JAJATW010000004">
    <property type="protein sequence ID" value="MCB5161237.1"/>
    <property type="molecule type" value="Genomic_DNA"/>
</dbReference>
<evidence type="ECO:0000256" key="11">
    <source>
        <dbReference type="ARBA" id="ARBA00023014"/>
    </source>
</evidence>
<keyword evidence="10 14" id="KW-0408">Iron</keyword>
<evidence type="ECO:0000256" key="14">
    <source>
        <dbReference type="RuleBase" id="RU365096"/>
    </source>
</evidence>
<sequence>MTPVENFAPRVLAWFDEHGRKSLPWQENKTPYRVWISEIMLQQTQVATVIPYYHKFMASFPTVAALAEADQESVLAHWSGLGYYARARNMHKAAKKLVDELDSEFPQSVEGVCELPGIGRSTAAAILSISRGVQAAILDGNVKRVLARFHAVPTWPGEKKTENAMWTLAEHYMPSERCGDYTQAMMDLGATLCTRSRPQCLLCPLQMDCQARRTQDPTQFPIRKPKKAAKPEKSLQLLVITNPNGQILLEKRPQTGIWGGLWSLPEVASDESVILHVEQRFAAQVAAVTPLPSFRHTFSHYYLDISPSVLQISTMNTVAENNKYQWFRAEEAMAQGLPAPVRAILTQGQLLDDSASAPFDKALS</sequence>
<name>A0A9X1ILR6_9GAMM</name>
<dbReference type="InterPro" id="IPR029119">
    <property type="entry name" value="MutY_C"/>
</dbReference>
<dbReference type="SUPFAM" id="SSF48150">
    <property type="entry name" value="DNA-glycosylase"/>
    <property type="match status" value="1"/>
</dbReference>
<dbReference type="InterPro" id="IPR003265">
    <property type="entry name" value="HhH-GPD_domain"/>
</dbReference>
<dbReference type="NCBIfam" id="TIGR01084">
    <property type="entry name" value="mutY"/>
    <property type="match status" value="1"/>
</dbReference>
<evidence type="ECO:0000313" key="16">
    <source>
        <dbReference type="EMBL" id="MCB5161237.1"/>
    </source>
</evidence>
<gene>
    <name evidence="16" type="primary">mutY</name>
    <name evidence="16" type="ORF">LG368_04900</name>
</gene>
<reference evidence="16" key="1">
    <citation type="submission" date="2021-10" db="EMBL/GenBank/DDBJ databases">
        <title>Marinomonas pontica sp. nov., isolated from the Black Sea.</title>
        <authorList>
            <person name="Zhao L.-H."/>
            <person name="Xue J.-H."/>
        </authorList>
    </citation>
    <scope>NUCLEOTIDE SEQUENCE</scope>
    <source>
        <strain evidence="16">E8</strain>
    </source>
</reference>
<keyword evidence="12" id="KW-0234">DNA repair</keyword>
<dbReference type="AlphaFoldDB" id="A0A9X1ILR6"/>
<dbReference type="InterPro" id="IPR005760">
    <property type="entry name" value="A/G_AdeGlyc_MutY"/>
</dbReference>
<evidence type="ECO:0000256" key="12">
    <source>
        <dbReference type="ARBA" id="ARBA00023204"/>
    </source>
</evidence>
<evidence type="ECO:0000259" key="15">
    <source>
        <dbReference type="SMART" id="SM00478"/>
    </source>
</evidence>
<organism evidence="16 17">
    <name type="scientific">Marinomonas algarum</name>
    <dbReference type="NCBI Taxonomy" id="2883105"/>
    <lineage>
        <taxon>Bacteria</taxon>
        <taxon>Pseudomonadati</taxon>
        <taxon>Pseudomonadota</taxon>
        <taxon>Gammaproteobacteria</taxon>
        <taxon>Oceanospirillales</taxon>
        <taxon>Oceanospirillaceae</taxon>
        <taxon>Marinomonas</taxon>
    </lineage>
</organism>
<dbReference type="EC" id="3.2.2.31" evidence="4 14"/>
<comment type="similarity">
    <text evidence="3 14">Belongs to the Nth/MutY family.</text>
</comment>
<dbReference type="InterPro" id="IPR000445">
    <property type="entry name" value="HhH_motif"/>
</dbReference>
<dbReference type="Gene3D" id="1.10.1670.10">
    <property type="entry name" value="Helix-hairpin-Helix base-excision DNA repair enzymes (C-terminal)"/>
    <property type="match status" value="1"/>
</dbReference>
<evidence type="ECO:0000256" key="7">
    <source>
        <dbReference type="ARBA" id="ARBA00022723"/>
    </source>
</evidence>
<evidence type="ECO:0000256" key="3">
    <source>
        <dbReference type="ARBA" id="ARBA00008343"/>
    </source>
</evidence>
<comment type="function">
    <text evidence="2">Adenine glycosylase active on G-A mispairs. MutY also corrects error-prone DNA synthesis past GO lesions which are due to the oxidatively damaged form of guanine: 7,8-dihydro-8-oxoguanine (8-oxo-dGTP).</text>
</comment>
<keyword evidence="13 14" id="KW-0326">Glycosidase</keyword>
<dbReference type="SUPFAM" id="SSF55811">
    <property type="entry name" value="Nudix"/>
    <property type="match status" value="1"/>
</dbReference>
<dbReference type="RefSeq" id="WP_226753614.1">
    <property type="nucleotide sequence ID" value="NZ_JAJATW010000004.1"/>
</dbReference>
<comment type="cofactor">
    <cofactor evidence="14">
        <name>[4Fe-4S] cluster</name>
        <dbReference type="ChEBI" id="CHEBI:49883"/>
    </cofactor>
    <text evidence="14">Binds 1 [4Fe-4S] cluster.</text>
</comment>
<evidence type="ECO:0000256" key="5">
    <source>
        <dbReference type="ARBA" id="ARBA00022023"/>
    </source>
</evidence>
<dbReference type="PANTHER" id="PTHR42944">
    <property type="entry name" value="ADENINE DNA GLYCOSYLASE"/>
    <property type="match status" value="1"/>
</dbReference>
<dbReference type="Pfam" id="PF00633">
    <property type="entry name" value="HHH"/>
    <property type="match status" value="1"/>
</dbReference>
<dbReference type="InterPro" id="IPR011257">
    <property type="entry name" value="DNA_glycosylase"/>
</dbReference>
<feature type="domain" description="HhH-GPD" evidence="15">
    <location>
        <begin position="40"/>
        <end position="191"/>
    </location>
</feature>
<evidence type="ECO:0000256" key="2">
    <source>
        <dbReference type="ARBA" id="ARBA00002933"/>
    </source>
</evidence>
<dbReference type="InterPro" id="IPR023170">
    <property type="entry name" value="HhH_base_excis_C"/>
</dbReference>
<accession>A0A9X1ILR6</accession>
<keyword evidence="17" id="KW-1185">Reference proteome</keyword>
<comment type="caution">
    <text evidence="16">The sequence shown here is derived from an EMBL/GenBank/DDBJ whole genome shotgun (WGS) entry which is preliminary data.</text>
</comment>
<evidence type="ECO:0000256" key="9">
    <source>
        <dbReference type="ARBA" id="ARBA00022801"/>
    </source>
</evidence>
<evidence type="ECO:0000256" key="4">
    <source>
        <dbReference type="ARBA" id="ARBA00012045"/>
    </source>
</evidence>